<feature type="region of interest" description="Disordered" evidence="1">
    <location>
        <begin position="22"/>
        <end position="80"/>
    </location>
</feature>
<evidence type="ECO:0000256" key="1">
    <source>
        <dbReference type="SAM" id="MobiDB-lite"/>
    </source>
</evidence>
<gene>
    <name evidence="2" type="ORF">NDU88_005609</name>
</gene>
<feature type="compositionally biased region" description="Basic and acidic residues" evidence="1">
    <location>
        <begin position="54"/>
        <end position="69"/>
    </location>
</feature>
<proteinExistence type="predicted"/>
<comment type="caution">
    <text evidence="2">The sequence shown here is derived from an EMBL/GenBank/DDBJ whole genome shotgun (WGS) entry which is preliminary data.</text>
</comment>
<dbReference type="Proteomes" id="UP001066276">
    <property type="component" value="Chromosome 1_1"/>
</dbReference>
<sequence>MHLNQGHSRAMPSLTAISFRQLSQSQTQRKAESSQQHTRNPERALCTSLSVSGRGEDRDNGTTYHDSKQETPVWNTQTKSQALADNRSMALSDNASSVLTDNEDGVHTGNVTAAYQLEGRRRRTPGTRIGRAGRRKARGRLPGVFRWFRFRVKSARNQRAEASADQSGAQGTERSTRPPANRTGELLVLLAP</sequence>
<reference evidence="2" key="1">
    <citation type="journal article" date="2022" name="bioRxiv">
        <title>Sequencing and chromosome-scale assembly of the giantPleurodeles waltlgenome.</title>
        <authorList>
            <person name="Brown T."/>
            <person name="Elewa A."/>
            <person name="Iarovenko S."/>
            <person name="Subramanian E."/>
            <person name="Araus A.J."/>
            <person name="Petzold A."/>
            <person name="Susuki M."/>
            <person name="Suzuki K.-i.T."/>
            <person name="Hayashi T."/>
            <person name="Toyoda A."/>
            <person name="Oliveira C."/>
            <person name="Osipova E."/>
            <person name="Leigh N.D."/>
            <person name="Simon A."/>
            <person name="Yun M.H."/>
        </authorList>
    </citation>
    <scope>NUCLEOTIDE SEQUENCE</scope>
    <source>
        <strain evidence="2">20211129_DDA</strain>
        <tissue evidence="2">Liver</tissue>
    </source>
</reference>
<protein>
    <submittedName>
        <fullName evidence="2">Uncharacterized protein</fullName>
    </submittedName>
</protein>
<evidence type="ECO:0000313" key="3">
    <source>
        <dbReference type="Proteomes" id="UP001066276"/>
    </source>
</evidence>
<feature type="compositionally biased region" description="Polar residues" evidence="1">
    <location>
        <begin position="164"/>
        <end position="173"/>
    </location>
</feature>
<organism evidence="2 3">
    <name type="scientific">Pleurodeles waltl</name>
    <name type="common">Iberian ribbed newt</name>
    <dbReference type="NCBI Taxonomy" id="8319"/>
    <lineage>
        <taxon>Eukaryota</taxon>
        <taxon>Metazoa</taxon>
        <taxon>Chordata</taxon>
        <taxon>Craniata</taxon>
        <taxon>Vertebrata</taxon>
        <taxon>Euteleostomi</taxon>
        <taxon>Amphibia</taxon>
        <taxon>Batrachia</taxon>
        <taxon>Caudata</taxon>
        <taxon>Salamandroidea</taxon>
        <taxon>Salamandridae</taxon>
        <taxon>Pleurodelinae</taxon>
        <taxon>Pleurodeles</taxon>
    </lineage>
</organism>
<keyword evidence="3" id="KW-1185">Reference proteome</keyword>
<evidence type="ECO:0000313" key="2">
    <source>
        <dbReference type="EMBL" id="KAJ1218023.1"/>
    </source>
</evidence>
<accession>A0AAV7WY56</accession>
<dbReference type="EMBL" id="JANPWB010000001">
    <property type="protein sequence ID" value="KAJ1218023.1"/>
    <property type="molecule type" value="Genomic_DNA"/>
</dbReference>
<dbReference type="AlphaFoldDB" id="A0AAV7WY56"/>
<name>A0AAV7WY56_PLEWA</name>
<feature type="region of interest" description="Disordered" evidence="1">
    <location>
        <begin position="156"/>
        <end position="192"/>
    </location>
</feature>
<feature type="compositionally biased region" description="Polar residues" evidence="1">
    <location>
        <begin position="70"/>
        <end position="80"/>
    </location>
</feature>
<feature type="compositionally biased region" description="Polar residues" evidence="1">
    <location>
        <begin position="22"/>
        <end position="38"/>
    </location>
</feature>